<dbReference type="GO" id="GO:0016579">
    <property type="term" value="P:protein deubiquitination"/>
    <property type="evidence" value="ECO:0007669"/>
    <property type="project" value="InterPro"/>
</dbReference>
<dbReference type="EMBL" id="OC915324">
    <property type="protein sequence ID" value="CAD7639887.1"/>
    <property type="molecule type" value="Genomic_DNA"/>
</dbReference>
<feature type="compositionally biased region" description="Polar residues" evidence="3">
    <location>
        <begin position="44"/>
        <end position="60"/>
    </location>
</feature>
<evidence type="ECO:0000313" key="6">
    <source>
        <dbReference type="Proteomes" id="UP000728032"/>
    </source>
</evidence>
<comment type="catalytic activity">
    <reaction evidence="1 2">
        <text>Thiol-dependent hydrolysis of ester, thioester, amide, peptide and isopeptide bonds formed by the C-terminal Gly of ubiquitin (a 76-residue protein attached to proteins as an intracellular targeting signal).</text>
        <dbReference type="EC" id="3.4.19.12"/>
    </reaction>
</comment>
<dbReference type="EC" id="3.4.19.12" evidence="2"/>
<dbReference type="Proteomes" id="UP000728032">
    <property type="component" value="Unassembled WGS sequence"/>
</dbReference>
<sequence>MQDKNNIPESPIYVKESFFMRLMRHLASPVHGGGGGGGRPGVHSNRNSYYSSEQTPNSTLQRRRSKRQSFHSSASNGDIARHQTYIIDQSHNNTQSLHRNHCSTVAANGYEIPAVCGIKNHGNTCFMTAIIQCLCNTDLLAEYFVMNHYRVDLQRHNKLHARKYGTKGELTEQLALLLKSLWSCMYSSEISSKFKTLMAKYSAQYEGSDQHDAQEFLLWLLDKCHEDLNIANKKKYKKIKGLSHNRTDELIAAETLANHMRCNSSFIHDLFQAQLRSSLVCRSCGKHSNTFDPYLCLSLPVPTRLTHTLLVNAVFLDRRPRVVQNGVSIESLATIRELRDKISRLLKIPEKQLVLLMTGEDFGLKELAKDTDIVQETVEDMQEIYALETPKPQPNYPVTNSSGGASGAEQQLTLVWTNRVGIGNQGKIFGSVFSALVSREASYKQIQLDVLNGMRSLLKRDIDLSGVGAGMNLRLRVIGGIPGKSYLPEDVDHPLYVQTVDKALIGSEDKEYRGPVHLKLVVEWDLDVRDSLIVGGDQMDEPVVDSSVELAKARSQKTNRATLRDCFDMYFKEERLGADNAWICPSCRRRQQCTKKLSLWSVPDIFIIHLKRFRQSSQSQRNKVTTQVVFPQNGLEMSAYIAPRYVSQTNGTINNGLPALWSPWKRSRMFSRLNRTDDNTYDLYAVCNHKGNMQSGHYTAHCRNPIDNCWYLFDDTKVVPVTESSIITADAYILFYQRSSLSSALSSCASSSTSGYSSSASSYYSDHWAFRMPPFNYWSPKASKSHDNLSSEVVVKERISAKSVSTTPPTPSAPTTAASGAPLDTRRCYASLPSKTTQIKSKSLQTDTKTITQTNNTTTRESISDRPTPAPMSVQCINSNNDHKLNDTNRWTLPEPKYVSDVSVVPNESDKTAVCLPAPLKPDTSKYWAITSV</sequence>
<dbReference type="Pfam" id="PF00443">
    <property type="entry name" value="UCH"/>
    <property type="match status" value="1"/>
</dbReference>
<evidence type="ECO:0000256" key="1">
    <source>
        <dbReference type="ARBA" id="ARBA00000707"/>
    </source>
</evidence>
<feature type="region of interest" description="Disordered" evidence="3">
    <location>
        <begin position="30"/>
        <end position="75"/>
    </location>
</feature>
<name>A0A7R9QCS6_9ACAR</name>
<keyword evidence="2" id="KW-0833">Ubl conjugation pathway</keyword>
<dbReference type="GO" id="GO:0006508">
    <property type="term" value="P:proteolysis"/>
    <property type="evidence" value="ECO:0007669"/>
    <property type="project" value="UniProtKB-KW"/>
</dbReference>
<proteinExistence type="inferred from homology"/>
<gene>
    <name evidence="5" type="ORF">ONB1V03_LOCUS2269</name>
</gene>
<comment type="similarity">
    <text evidence="2">Belongs to the peptidase C19 family.</text>
</comment>
<dbReference type="EMBL" id="CAJPVJ010000499">
    <property type="protein sequence ID" value="CAG2162677.1"/>
    <property type="molecule type" value="Genomic_DNA"/>
</dbReference>
<dbReference type="GO" id="GO:0004843">
    <property type="term" value="F:cysteine-type deubiquitinase activity"/>
    <property type="evidence" value="ECO:0007669"/>
    <property type="project" value="UniProtKB-UniRule"/>
</dbReference>
<dbReference type="PROSITE" id="PS00972">
    <property type="entry name" value="USP_1"/>
    <property type="match status" value="1"/>
</dbReference>
<keyword evidence="6" id="KW-1185">Reference proteome</keyword>
<dbReference type="AlphaFoldDB" id="A0A7R9QCS6"/>
<feature type="region of interest" description="Disordered" evidence="3">
    <location>
        <begin position="801"/>
        <end position="821"/>
    </location>
</feature>
<keyword evidence="2" id="KW-0378">Hydrolase</keyword>
<organism evidence="5">
    <name type="scientific">Oppiella nova</name>
    <dbReference type="NCBI Taxonomy" id="334625"/>
    <lineage>
        <taxon>Eukaryota</taxon>
        <taxon>Metazoa</taxon>
        <taxon>Ecdysozoa</taxon>
        <taxon>Arthropoda</taxon>
        <taxon>Chelicerata</taxon>
        <taxon>Arachnida</taxon>
        <taxon>Acari</taxon>
        <taxon>Acariformes</taxon>
        <taxon>Sarcoptiformes</taxon>
        <taxon>Oribatida</taxon>
        <taxon>Brachypylina</taxon>
        <taxon>Oppioidea</taxon>
        <taxon>Oppiidae</taxon>
        <taxon>Oppiella</taxon>
    </lineage>
</organism>
<dbReference type="InterPro" id="IPR028889">
    <property type="entry name" value="USP"/>
</dbReference>
<evidence type="ECO:0000256" key="3">
    <source>
        <dbReference type="SAM" id="MobiDB-lite"/>
    </source>
</evidence>
<dbReference type="SUPFAM" id="SSF54001">
    <property type="entry name" value="Cysteine proteinases"/>
    <property type="match status" value="1"/>
</dbReference>
<dbReference type="OrthoDB" id="265776at2759"/>
<dbReference type="CDD" id="cd02674">
    <property type="entry name" value="Peptidase_C19R"/>
    <property type="match status" value="1"/>
</dbReference>
<dbReference type="PROSITE" id="PS00973">
    <property type="entry name" value="USP_2"/>
    <property type="match status" value="1"/>
</dbReference>
<dbReference type="InterPro" id="IPR038765">
    <property type="entry name" value="Papain-like_cys_pep_sf"/>
</dbReference>
<evidence type="ECO:0000256" key="2">
    <source>
        <dbReference type="RuleBase" id="RU366025"/>
    </source>
</evidence>
<dbReference type="PANTHER" id="PTHR21646">
    <property type="entry name" value="UBIQUITIN CARBOXYL-TERMINAL HYDROLASE"/>
    <property type="match status" value="1"/>
</dbReference>
<dbReference type="InterPro" id="IPR050185">
    <property type="entry name" value="Ub_carboxyl-term_hydrolase"/>
</dbReference>
<protein>
    <recommendedName>
        <fullName evidence="2">Ubiquitin carboxyl-terminal hydrolase</fullName>
        <ecNumber evidence="2">3.4.19.12</ecNumber>
    </recommendedName>
</protein>
<evidence type="ECO:0000313" key="5">
    <source>
        <dbReference type="EMBL" id="CAD7639887.1"/>
    </source>
</evidence>
<dbReference type="PANTHER" id="PTHR21646:SF14">
    <property type="entry name" value="FI05488P"/>
    <property type="match status" value="1"/>
</dbReference>
<dbReference type="InterPro" id="IPR018200">
    <property type="entry name" value="USP_CS"/>
</dbReference>
<reference evidence="5" key="1">
    <citation type="submission" date="2020-11" db="EMBL/GenBank/DDBJ databases">
        <authorList>
            <person name="Tran Van P."/>
        </authorList>
    </citation>
    <scope>NUCLEOTIDE SEQUENCE</scope>
</reference>
<keyword evidence="2" id="KW-0788">Thiol protease</keyword>
<feature type="domain" description="USP" evidence="4">
    <location>
        <begin position="116"/>
        <end position="739"/>
    </location>
</feature>
<dbReference type="InterPro" id="IPR001394">
    <property type="entry name" value="Peptidase_C19_UCH"/>
</dbReference>
<evidence type="ECO:0000259" key="4">
    <source>
        <dbReference type="PROSITE" id="PS50235"/>
    </source>
</evidence>
<accession>A0A7R9QCS6</accession>
<feature type="compositionally biased region" description="Gly residues" evidence="3">
    <location>
        <begin position="31"/>
        <end position="40"/>
    </location>
</feature>
<dbReference type="Gene3D" id="3.90.70.10">
    <property type="entry name" value="Cysteine proteinases"/>
    <property type="match status" value="2"/>
</dbReference>
<dbReference type="PROSITE" id="PS50235">
    <property type="entry name" value="USP_3"/>
    <property type="match status" value="1"/>
</dbReference>
<keyword evidence="2" id="KW-0645">Protease</keyword>